<feature type="transmembrane region" description="Helical" evidence="1">
    <location>
        <begin position="149"/>
        <end position="166"/>
    </location>
</feature>
<dbReference type="EMBL" id="JAEHFW010000003">
    <property type="protein sequence ID" value="MBK0380663.1"/>
    <property type="molecule type" value="Genomic_DNA"/>
</dbReference>
<accession>A0A934UND0</accession>
<feature type="transmembrane region" description="Helical" evidence="1">
    <location>
        <begin position="91"/>
        <end position="110"/>
    </location>
</feature>
<proteinExistence type="predicted"/>
<evidence type="ECO:0000313" key="2">
    <source>
        <dbReference type="EMBL" id="MBK0380663.1"/>
    </source>
</evidence>
<comment type="caution">
    <text evidence="2">The sequence shown here is derived from an EMBL/GenBank/DDBJ whole genome shotgun (WGS) entry which is preliminary data.</text>
</comment>
<sequence length="469" mass="51828">MNHTNDGIDISDELLLDEHKRSRPNAVNKEYTHALLKKGIWVYFVLLIFEGALRKWVFPSLATPLLVVRDPVAMWLLYIAWRDNELPNNRYFYLIIIIAVIAMFTAISVGHGSIVVAVYGARILMFHFPLIFLIGKIFNHEDVVKIGKVVLWMSIPMAMLIVLQFYSPQSAYVNRGIGADSQGGGFSGALGYYRPPGTFSFTTGNAQFFGLVGVYVFYFWLTPHNITRLLLIASTISLIVAIPISISRGLFVQTVLTGFFALLSISGNAKYLGKFTIAGIGLLIFAALLSNVDFFQRAIEVLTSRFQSASDSEGSIQNSVISRIFAGINEPFEGKLPFFGYGIGMGTNAGAQLLVGRSDEFLIAEGEWGRLIGEMGAILGLLTIGIRIHLCLKMAYEAFKRIRINNLLPWMMLSVSFQAVAQGQWAQPTALGFGVLMGGLTIAAMRKPAPMEDLDEDDTELAEQVTMHN</sequence>
<dbReference type="RefSeq" id="WP_200067206.1">
    <property type="nucleotide sequence ID" value="NZ_JAEHFW010000003.1"/>
</dbReference>
<dbReference type="AlphaFoldDB" id="A0A934UND0"/>
<keyword evidence="1" id="KW-0472">Membrane</keyword>
<feature type="transmembrane region" description="Helical" evidence="1">
    <location>
        <begin position="204"/>
        <end position="222"/>
    </location>
</feature>
<keyword evidence="3" id="KW-1185">Reference proteome</keyword>
<evidence type="ECO:0000313" key="3">
    <source>
        <dbReference type="Proteomes" id="UP000613193"/>
    </source>
</evidence>
<keyword evidence="1" id="KW-1133">Transmembrane helix</keyword>
<organism evidence="2 3">
    <name type="scientific">Mucilaginibacter segetis</name>
    <dbReference type="NCBI Taxonomy" id="2793071"/>
    <lineage>
        <taxon>Bacteria</taxon>
        <taxon>Pseudomonadati</taxon>
        <taxon>Bacteroidota</taxon>
        <taxon>Sphingobacteriia</taxon>
        <taxon>Sphingobacteriales</taxon>
        <taxon>Sphingobacteriaceae</taxon>
        <taxon>Mucilaginibacter</taxon>
    </lineage>
</organism>
<name>A0A934UND0_9SPHI</name>
<dbReference type="Proteomes" id="UP000613193">
    <property type="component" value="Unassembled WGS sequence"/>
</dbReference>
<feature type="transmembrane region" description="Helical" evidence="1">
    <location>
        <begin position="229"/>
        <end position="251"/>
    </location>
</feature>
<keyword evidence="1" id="KW-0812">Transmembrane</keyword>
<reference evidence="2" key="1">
    <citation type="submission" date="2020-12" db="EMBL/GenBank/DDBJ databases">
        <title>Bacterial novel species Mucilaginibacter sp. SD-g isolated from soil.</title>
        <authorList>
            <person name="Jung H.-Y."/>
        </authorList>
    </citation>
    <scope>NUCLEOTIDE SEQUENCE</scope>
    <source>
        <strain evidence="2">SD-g</strain>
    </source>
</reference>
<feature type="transmembrane region" description="Helical" evidence="1">
    <location>
        <begin position="271"/>
        <end position="289"/>
    </location>
</feature>
<feature type="transmembrane region" description="Helical" evidence="1">
    <location>
        <begin position="31"/>
        <end position="49"/>
    </location>
</feature>
<gene>
    <name evidence="2" type="ORF">I5M19_15170</name>
</gene>
<evidence type="ECO:0008006" key="4">
    <source>
        <dbReference type="Google" id="ProtNLM"/>
    </source>
</evidence>
<evidence type="ECO:0000256" key="1">
    <source>
        <dbReference type="SAM" id="Phobius"/>
    </source>
</evidence>
<feature type="transmembrane region" description="Helical" evidence="1">
    <location>
        <begin position="61"/>
        <end position="79"/>
    </location>
</feature>
<protein>
    <recommendedName>
        <fullName evidence="4">O-antigen ligase domain-containing protein</fullName>
    </recommendedName>
</protein>
<feature type="transmembrane region" description="Helical" evidence="1">
    <location>
        <begin position="116"/>
        <end position="137"/>
    </location>
</feature>